<keyword evidence="1" id="KW-1133">Transmembrane helix</keyword>
<protein>
    <submittedName>
        <fullName evidence="2">Threonine/homoserine/homoserine lactone efflux protein</fullName>
    </submittedName>
</protein>
<evidence type="ECO:0000313" key="3">
    <source>
        <dbReference type="Proteomes" id="UP000247727"/>
    </source>
</evidence>
<organism evidence="2 3">
    <name type="scientific">Rhodobacter viridis</name>
    <dbReference type="NCBI Taxonomy" id="1054202"/>
    <lineage>
        <taxon>Bacteria</taxon>
        <taxon>Pseudomonadati</taxon>
        <taxon>Pseudomonadota</taxon>
        <taxon>Alphaproteobacteria</taxon>
        <taxon>Rhodobacterales</taxon>
        <taxon>Rhodobacter group</taxon>
        <taxon>Rhodobacter</taxon>
    </lineage>
</organism>
<feature type="transmembrane region" description="Helical" evidence="1">
    <location>
        <begin position="100"/>
        <end position="123"/>
    </location>
</feature>
<evidence type="ECO:0000256" key="1">
    <source>
        <dbReference type="SAM" id="Phobius"/>
    </source>
</evidence>
<keyword evidence="1" id="KW-0472">Membrane</keyword>
<feature type="transmembrane region" description="Helical" evidence="1">
    <location>
        <begin position="174"/>
        <end position="190"/>
    </location>
</feature>
<keyword evidence="3" id="KW-1185">Reference proteome</keyword>
<evidence type="ECO:0000313" key="2">
    <source>
        <dbReference type="EMBL" id="PYF09917.1"/>
    </source>
</evidence>
<reference evidence="2 3" key="1">
    <citation type="submission" date="2018-06" db="EMBL/GenBank/DDBJ databases">
        <title>Genomic Encyclopedia of Type Strains, Phase III (KMG-III): the genomes of soil and plant-associated and newly described type strains.</title>
        <authorList>
            <person name="Whitman W."/>
        </authorList>
    </citation>
    <scope>NUCLEOTIDE SEQUENCE [LARGE SCALE GENOMIC DNA]</scope>
    <source>
        <strain evidence="2 3">JA737</strain>
    </source>
</reference>
<dbReference type="OrthoDB" id="6710777at2"/>
<name>A0A318TYL2_9RHOB</name>
<comment type="caution">
    <text evidence="2">The sequence shown here is derived from an EMBL/GenBank/DDBJ whole genome shotgun (WGS) entry which is preliminary data.</text>
</comment>
<gene>
    <name evidence="2" type="ORF">C8J30_10649</name>
</gene>
<dbReference type="Proteomes" id="UP000247727">
    <property type="component" value="Unassembled WGS sequence"/>
</dbReference>
<feature type="transmembrane region" description="Helical" evidence="1">
    <location>
        <begin position="70"/>
        <end position="88"/>
    </location>
</feature>
<feature type="transmembrane region" description="Helical" evidence="1">
    <location>
        <begin position="44"/>
        <end position="63"/>
    </location>
</feature>
<dbReference type="RefSeq" id="WP_110805617.1">
    <property type="nucleotide sequence ID" value="NZ_QJTK01000006.1"/>
</dbReference>
<accession>A0A318TYL2</accession>
<dbReference type="AlphaFoldDB" id="A0A318TYL2"/>
<proteinExistence type="predicted"/>
<keyword evidence="1" id="KW-0812">Transmembrane</keyword>
<sequence>MTLSAFTLAVLALLLAPGPTNTLMAVAGATHGLGRVLRLLPVELAAYLLTVVPLALLGAGLMSHAPRAALALKLVAALWVMVLAVRLWRSGASGADGFQIGAGRIFVTTLLNPKALIFGLVLLPAPVLSDFAARLSVFIALVLAAALVWGGFGALSHDPGRAGGAQLGRARRLASGWLALVSVSLFWGVLRS</sequence>
<feature type="transmembrane region" description="Helical" evidence="1">
    <location>
        <begin position="135"/>
        <end position="154"/>
    </location>
</feature>
<dbReference type="EMBL" id="QJTK01000006">
    <property type="protein sequence ID" value="PYF09917.1"/>
    <property type="molecule type" value="Genomic_DNA"/>
</dbReference>